<dbReference type="EMBL" id="WDLT01000009">
    <property type="protein sequence ID" value="KAB5744658.1"/>
    <property type="molecule type" value="Genomic_DNA"/>
</dbReference>
<dbReference type="SUPFAM" id="SSF159659">
    <property type="entry name" value="Cgl1923-like"/>
    <property type="match status" value="1"/>
</dbReference>
<dbReference type="EMBL" id="QRLP01000002">
    <property type="protein sequence ID" value="RHJ18789.1"/>
    <property type="molecule type" value="Genomic_DNA"/>
</dbReference>
<dbReference type="Proteomes" id="UP000470926">
    <property type="component" value="Unassembled WGS sequence"/>
</dbReference>
<dbReference type="EMBL" id="CP028341">
    <property type="protein sequence ID" value="AVT46129.1"/>
    <property type="molecule type" value="Genomic_DNA"/>
</dbReference>
<evidence type="ECO:0000313" key="11">
    <source>
        <dbReference type="Proteomes" id="UP000175684"/>
    </source>
</evidence>
<reference evidence="13 14" key="4">
    <citation type="submission" date="2018-08" db="EMBL/GenBank/DDBJ databases">
        <title>A genome reference for cultivated species of the human gut microbiota.</title>
        <authorList>
            <person name="Zou Y."/>
            <person name="Xue W."/>
            <person name="Luo G."/>
        </authorList>
    </citation>
    <scope>NUCLEOTIDE SEQUENCE [LARGE SCALE GENOMIC DNA]</scope>
    <source>
        <strain evidence="8 14">AF21-27</strain>
        <strain evidence="9 13">AM12-20</strain>
    </source>
</reference>
<accession>A0A0C2V931</accession>
<dbReference type="InterPro" id="IPR019151">
    <property type="entry name" value="Proteasome_assmbl_chaperone_2"/>
</dbReference>
<evidence type="ECO:0000313" key="8">
    <source>
        <dbReference type="EMBL" id="RGS66270.1"/>
    </source>
</evidence>
<dbReference type="EMBL" id="CP047129">
    <property type="protein sequence ID" value="QHB62831.1"/>
    <property type="molecule type" value="Genomic_DNA"/>
</dbReference>
<dbReference type="Proteomes" id="UP001206013">
    <property type="component" value="Unassembled WGS sequence"/>
</dbReference>
<dbReference type="EMBL" id="WDIP01000009">
    <property type="protein sequence ID" value="KAB5883906.1"/>
    <property type="molecule type" value="Genomic_DNA"/>
</dbReference>
<dbReference type="Proteomes" id="UP000470200">
    <property type="component" value="Unassembled WGS sequence"/>
</dbReference>
<evidence type="ECO:0000313" key="9">
    <source>
        <dbReference type="EMBL" id="RHJ18789.1"/>
    </source>
</evidence>
<reference evidence="5" key="7">
    <citation type="submission" date="2022-06" db="EMBL/GenBank/DDBJ databases">
        <title>Isolation of gut microbiota from human fecal samples.</title>
        <authorList>
            <person name="Pamer E.G."/>
            <person name="Barat B."/>
            <person name="Waligurski E."/>
            <person name="Medina S."/>
            <person name="Paddock L."/>
            <person name="Mostad J."/>
        </authorList>
    </citation>
    <scope>NUCLEOTIDE SEQUENCE</scope>
    <source>
        <strain evidence="5">SL.1.01</strain>
    </source>
</reference>
<reference evidence="7 16" key="6">
    <citation type="submission" date="2019-12" db="EMBL/GenBank/DDBJ databases">
        <title>Draft Genome Sequence of Bifidobacterium adolescentis ZJ2.</title>
        <authorList>
            <person name="Jin Z."/>
        </authorList>
    </citation>
    <scope>NUCLEOTIDE SEQUENCE [LARGE SCALE GENOMIC DNA]</scope>
    <source>
        <strain evidence="7 16">ZJ2</strain>
    </source>
</reference>
<protein>
    <submittedName>
        <fullName evidence="3">PAC2 family protein</fullName>
    </submittedName>
</protein>
<dbReference type="PATRIC" id="fig|1680.6.peg.1234"/>
<dbReference type="RefSeq" id="WP_003809232.1">
    <property type="nucleotide sequence ID" value="NZ_CACRSR010000013.1"/>
</dbReference>
<dbReference type="OrthoDB" id="150941at2"/>
<dbReference type="Proteomes" id="UP000285462">
    <property type="component" value="Unassembled WGS sequence"/>
</dbReference>
<dbReference type="Proteomes" id="UP000241454">
    <property type="component" value="Chromosome"/>
</dbReference>
<reference evidence="10" key="8">
    <citation type="submission" date="2023-09" db="EMBL/GenBank/DDBJ databases">
        <title>Ecological and genomic based identification of the Bifidobacterium adolescentis prototype of the healthy human gut microbiota.</title>
        <authorList>
            <person name="Lugli G.A."/>
            <person name="Argentini C."/>
            <person name="Tarracchini C."/>
            <person name="Fontana F."/>
            <person name="Alessandri G."/>
            <person name="Mancabelli L."/>
            <person name="Milani C."/>
            <person name="Turroni F."/>
            <person name="Ventura M."/>
        </authorList>
    </citation>
    <scope>NUCLEOTIDE SEQUENCE</scope>
    <source>
        <strain evidence="10">703B</strain>
    </source>
</reference>
<evidence type="ECO:0000313" key="1">
    <source>
        <dbReference type="EMBL" id="AVT46129.1"/>
    </source>
</evidence>
<dbReference type="EMBL" id="WDFR01000002">
    <property type="protein sequence ID" value="KAB6030013.1"/>
    <property type="molecule type" value="Genomic_DNA"/>
</dbReference>
<reference evidence="1 12" key="3">
    <citation type="submission" date="2018-03" db="EMBL/GenBank/DDBJ databases">
        <authorList>
            <person name="Keele B.F."/>
        </authorList>
    </citation>
    <scope>NUCLEOTIDE SEQUENCE [LARGE SCALE GENOMIC DNA]</scope>
    <source>
        <strain evidence="1 12">1-11</strain>
    </source>
</reference>
<dbReference type="PIRSF" id="PIRSF028754">
    <property type="entry name" value="UCP028754"/>
    <property type="match status" value="1"/>
</dbReference>
<sequence length="275" mass="31057">MCEESAMPKTILIAAFEGWNDASQAATNVVRHLVSRYESQEVRHIDNEGFYDYQVARPMICSVQGRKRIIWPQTTFYDIAVSPMLHLLAQIAPEPNYRWEEYCRQTLRVAEDYDVSDVITLGSMFDECPHTRPLPLDISKSGCECESDREYNGPVGIPNILDAFAAEAGFPTTSIWVSVPHYCANTECMQGTLELLRALSLIIEYPLIEGDLTRKAMQWRSDADGLVSDMHAGDYLARLEHDYDLDARAKRIASNGMPACEELLREAESLLRNGV</sequence>
<evidence type="ECO:0000313" key="14">
    <source>
        <dbReference type="Proteomes" id="UP000285462"/>
    </source>
</evidence>
<organism evidence="3 17">
    <name type="scientific">Bifidobacterium adolescentis</name>
    <dbReference type="NCBI Taxonomy" id="1680"/>
    <lineage>
        <taxon>Bacteria</taxon>
        <taxon>Bacillati</taxon>
        <taxon>Actinomycetota</taxon>
        <taxon>Actinomycetes</taxon>
        <taxon>Bifidobacteriales</taxon>
        <taxon>Bifidobacteriaceae</taxon>
        <taxon>Bifidobacterium</taxon>
    </lineage>
</organism>
<evidence type="ECO:0000313" key="5">
    <source>
        <dbReference type="EMBL" id="MCQ4793178.1"/>
    </source>
</evidence>
<evidence type="ECO:0000313" key="12">
    <source>
        <dbReference type="Proteomes" id="UP000241454"/>
    </source>
</evidence>
<evidence type="ECO:0000313" key="7">
    <source>
        <dbReference type="EMBL" id="QHB62831.1"/>
    </source>
</evidence>
<evidence type="ECO:0000313" key="3">
    <source>
        <dbReference type="EMBL" id="KAB5883906.1"/>
    </source>
</evidence>
<name>A0A0C2V931_BIFAD</name>
<dbReference type="InterPro" id="IPR038389">
    <property type="entry name" value="PSMG2_sf"/>
</dbReference>
<dbReference type="AlphaFoldDB" id="A0A0C2V931"/>
<evidence type="ECO:0000313" key="4">
    <source>
        <dbReference type="EMBL" id="KAB6030013.1"/>
    </source>
</evidence>
<dbReference type="Proteomes" id="UP000437631">
    <property type="component" value="Unassembled WGS sequence"/>
</dbReference>
<dbReference type="InterPro" id="IPR008492">
    <property type="entry name" value="Rv2714-like"/>
</dbReference>
<dbReference type="EMBL" id="MAXD01000002">
    <property type="protein sequence ID" value="OFA35102.1"/>
    <property type="molecule type" value="Genomic_DNA"/>
</dbReference>
<dbReference type="Proteomes" id="UP000193179">
    <property type="component" value="Chromosome"/>
</dbReference>
<reference evidence="10" key="1">
    <citation type="journal article" date="2016" name="Sci. Rep.">
        <title>Evaluation of genetic diversity among strains of the human gut commensal Bifidobacterium adolescentis.</title>
        <authorList>
            <person name="Duranti S."/>
            <person name="Milani C."/>
            <person name="Lugli G.A."/>
            <person name="Mancabelli L."/>
            <person name="Turroni F."/>
            <person name="Ferrario C."/>
            <person name="Mangifesta M."/>
            <person name="Viappiani A."/>
            <person name="Sanchez B."/>
            <person name="Margolles A."/>
            <person name="van Sinderen D."/>
            <person name="Ventura M."/>
        </authorList>
    </citation>
    <scope>NUCLEOTIDE SEQUENCE</scope>
    <source>
        <strain evidence="10">703B</strain>
    </source>
</reference>
<evidence type="ECO:0000313" key="6">
    <source>
        <dbReference type="EMBL" id="OFA35102.1"/>
    </source>
</evidence>
<dbReference type="Proteomes" id="UP000284589">
    <property type="component" value="Unassembled WGS sequence"/>
</dbReference>
<evidence type="ECO:0000313" key="15">
    <source>
        <dbReference type="Proteomes" id="UP000437631"/>
    </source>
</evidence>
<evidence type="ECO:0000313" key="13">
    <source>
        <dbReference type="Proteomes" id="UP000284589"/>
    </source>
</evidence>
<dbReference type="EMBL" id="QRVT01000001">
    <property type="protein sequence ID" value="RGS66270.1"/>
    <property type="molecule type" value="Genomic_DNA"/>
</dbReference>
<evidence type="ECO:0000313" key="10">
    <source>
        <dbReference type="EMBL" id="WNE84477.1"/>
    </source>
</evidence>
<dbReference type="Gene3D" id="3.40.50.10900">
    <property type="entry name" value="PAC-like subunit"/>
    <property type="match status" value="1"/>
</dbReference>
<gene>
    <name evidence="10" type="ORF">B0703_05510</name>
    <name evidence="6" type="ORF">BBK15_03160</name>
    <name evidence="1" type="ORF">C8077_04875</name>
    <name evidence="9" type="ORF">DW139_04255</name>
    <name evidence="8" type="ORF">DWX79_04225</name>
    <name evidence="7" type="ORF">F3K97_05850</name>
    <name evidence="4" type="ORF">GA542_03835</name>
    <name evidence="3" type="ORF">GA629_08010</name>
    <name evidence="2" type="ORF">GA752_07685</name>
    <name evidence="5" type="ORF">NE692_06860</name>
</gene>
<dbReference type="Proteomes" id="UP000175684">
    <property type="component" value="Unassembled WGS sequence"/>
</dbReference>
<evidence type="ECO:0000313" key="18">
    <source>
        <dbReference type="Proteomes" id="UP000470926"/>
    </source>
</evidence>
<dbReference type="EMBL" id="CP133648">
    <property type="protein sequence ID" value="WNE84477.1"/>
    <property type="molecule type" value="Genomic_DNA"/>
</dbReference>
<evidence type="ECO:0000313" key="2">
    <source>
        <dbReference type="EMBL" id="KAB5744658.1"/>
    </source>
</evidence>
<reference evidence="15 17" key="5">
    <citation type="journal article" date="2019" name="Nat. Med.">
        <title>A library of human gut bacterial isolates paired with longitudinal multiomics data enables mechanistic microbiome research.</title>
        <authorList>
            <person name="Poyet M."/>
            <person name="Groussin M."/>
            <person name="Gibbons S.M."/>
            <person name="Avila-Pacheco J."/>
            <person name="Jiang X."/>
            <person name="Kearney S.M."/>
            <person name="Perrotta A.R."/>
            <person name="Berdy B."/>
            <person name="Zhao S."/>
            <person name="Lieberman T.D."/>
            <person name="Swanson P.K."/>
            <person name="Smith M."/>
            <person name="Roesemann S."/>
            <person name="Alexander J.E."/>
            <person name="Rich S.A."/>
            <person name="Livny J."/>
            <person name="Vlamakis H."/>
            <person name="Clish C."/>
            <person name="Bullock K."/>
            <person name="Deik A."/>
            <person name="Scott J."/>
            <person name="Pierce K.A."/>
            <person name="Xavier R.J."/>
            <person name="Alm E.J."/>
        </authorList>
    </citation>
    <scope>NUCLEOTIDE SEQUENCE [LARGE SCALE GENOMIC DNA]</scope>
    <source>
        <strain evidence="3 17">BIOML-A105</strain>
        <strain evidence="2 15">BIOML-A190</strain>
        <strain evidence="4 18">BIOML-A26</strain>
    </source>
</reference>
<dbReference type="Proteomes" id="UP000464884">
    <property type="component" value="Chromosome"/>
</dbReference>
<reference evidence="6 11" key="2">
    <citation type="submission" date="2016-07" db="EMBL/GenBank/DDBJ databases">
        <title>Draft Genome Sequence of Bifidobacterium adolescentis strain Km 4.</title>
        <authorList>
            <person name="Danilenko V.N."/>
        </authorList>
    </citation>
    <scope>NUCLEOTIDE SEQUENCE [LARGE SCALE GENOMIC DNA]</scope>
    <source>
        <strain evidence="6 11">Km 4</strain>
    </source>
</reference>
<evidence type="ECO:0000313" key="16">
    <source>
        <dbReference type="Proteomes" id="UP000464884"/>
    </source>
</evidence>
<evidence type="ECO:0000313" key="17">
    <source>
        <dbReference type="Proteomes" id="UP000470200"/>
    </source>
</evidence>
<dbReference type="Pfam" id="PF09754">
    <property type="entry name" value="PAC2"/>
    <property type="match status" value="1"/>
</dbReference>
<proteinExistence type="predicted"/>
<dbReference type="EMBL" id="JANFYM010000006">
    <property type="protein sequence ID" value="MCQ4793178.1"/>
    <property type="molecule type" value="Genomic_DNA"/>
</dbReference>